<evidence type="ECO:0000313" key="4">
    <source>
        <dbReference type="Proteomes" id="UP000325957"/>
    </source>
</evidence>
<dbReference type="InterPro" id="IPR051448">
    <property type="entry name" value="CdaR-like_regulators"/>
</dbReference>
<dbReference type="InterPro" id="IPR025736">
    <property type="entry name" value="PucR_C-HTH_dom"/>
</dbReference>
<dbReference type="AlphaFoldDB" id="A0A5J5L3D2"/>
<sequence>MSQAEHRQGLHELLADLPGDETIVPEAVRGILDRVPGYDGVGLDSLEKSVRRNLDLSIRVVQGRRAPVETEIPEAEELAIERLAQGVALGTVNAGFRECMSVILRRLLALAPQYGVSAAEALSCSTSLWALGDAFSARALRVYQDAAITAAVADSARKMQWLVEAVVRGMPPADLRRGATAYGVPIDRPLRAVSIVLPPDDGNGGGPSAEELITSADTGAARLVTAPHAPGAIGILWGDLEDSPLPAGTILALGPPVTLDELPGSYAAATRVLQAAQQTGTTGVVDLERLSWRMGVTASPETSAMLQERFLAPAREHGEFGTHVIEALTAYLQHGMSIPRAAAAIPVHVNTLRYRLRRFEDLTAADLSDLDDLFEIAWALASGTAPGGR</sequence>
<dbReference type="InterPro" id="IPR042070">
    <property type="entry name" value="PucR_C-HTH_sf"/>
</dbReference>
<dbReference type="OrthoDB" id="3190266at2"/>
<dbReference type="Proteomes" id="UP000325957">
    <property type="component" value="Unassembled WGS sequence"/>
</dbReference>
<dbReference type="PANTHER" id="PTHR33744:SF7">
    <property type="entry name" value="PUCR FAMILY TRANSCRIPTIONAL REGULATOR"/>
    <property type="match status" value="1"/>
</dbReference>
<dbReference type="EMBL" id="SZWF01000001">
    <property type="protein sequence ID" value="KAA9395596.1"/>
    <property type="molecule type" value="Genomic_DNA"/>
</dbReference>
<dbReference type="RefSeq" id="WP_158032404.1">
    <property type="nucleotide sequence ID" value="NZ_ML708610.1"/>
</dbReference>
<proteinExistence type="predicted"/>
<feature type="domain" description="RsbT co-antagonist protein RsbRD N-terminal" evidence="2">
    <location>
        <begin position="22"/>
        <end position="156"/>
    </location>
</feature>
<feature type="domain" description="PucR C-terminal helix-turn-helix" evidence="1">
    <location>
        <begin position="325"/>
        <end position="381"/>
    </location>
</feature>
<dbReference type="Pfam" id="PF14361">
    <property type="entry name" value="RsbRD_N"/>
    <property type="match status" value="1"/>
</dbReference>
<dbReference type="PANTHER" id="PTHR33744">
    <property type="entry name" value="CARBOHYDRATE DIACID REGULATOR"/>
    <property type="match status" value="1"/>
</dbReference>
<reference evidence="3 4" key="1">
    <citation type="submission" date="2019-05" db="EMBL/GenBank/DDBJ databases">
        <title>Kocuria coralli sp. nov., a novel actinobacterium isolated from coral reef seawater.</title>
        <authorList>
            <person name="Li J."/>
        </authorList>
    </citation>
    <scope>NUCLEOTIDE SEQUENCE [LARGE SCALE GENOMIC DNA]</scope>
    <source>
        <strain evidence="3 4">SCSIO 13007</strain>
    </source>
</reference>
<keyword evidence="4" id="KW-1185">Reference proteome</keyword>
<evidence type="ECO:0000259" key="2">
    <source>
        <dbReference type="Pfam" id="PF14361"/>
    </source>
</evidence>
<dbReference type="Pfam" id="PF13556">
    <property type="entry name" value="HTH_30"/>
    <property type="match status" value="1"/>
</dbReference>
<evidence type="ECO:0000259" key="1">
    <source>
        <dbReference type="Pfam" id="PF13556"/>
    </source>
</evidence>
<gene>
    <name evidence="3" type="ORF">FCK90_00785</name>
</gene>
<comment type="caution">
    <text evidence="3">The sequence shown here is derived from an EMBL/GenBank/DDBJ whole genome shotgun (WGS) entry which is preliminary data.</text>
</comment>
<protein>
    <submittedName>
        <fullName evidence="3">Uncharacterized protein</fullName>
    </submittedName>
</protein>
<evidence type="ECO:0000313" key="3">
    <source>
        <dbReference type="EMBL" id="KAA9395596.1"/>
    </source>
</evidence>
<accession>A0A5J5L3D2</accession>
<dbReference type="InterPro" id="IPR025751">
    <property type="entry name" value="RsbRD_N_dom"/>
</dbReference>
<dbReference type="Gene3D" id="1.10.10.2840">
    <property type="entry name" value="PucR C-terminal helix-turn-helix domain"/>
    <property type="match status" value="1"/>
</dbReference>
<name>A0A5J5L3D2_9MICC</name>
<organism evidence="3 4">
    <name type="scientific">Kocuria coralli</name>
    <dbReference type="NCBI Taxonomy" id="1461025"/>
    <lineage>
        <taxon>Bacteria</taxon>
        <taxon>Bacillati</taxon>
        <taxon>Actinomycetota</taxon>
        <taxon>Actinomycetes</taxon>
        <taxon>Micrococcales</taxon>
        <taxon>Micrococcaceae</taxon>
        <taxon>Kocuria</taxon>
    </lineage>
</organism>